<dbReference type="EMBL" id="MCGO01000023">
    <property type="protein sequence ID" value="ORY44133.1"/>
    <property type="molecule type" value="Genomic_DNA"/>
</dbReference>
<dbReference type="Proteomes" id="UP000193642">
    <property type="component" value="Unassembled WGS sequence"/>
</dbReference>
<evidence type="ECO:0000313" key="2">
    <source>
        <dbReference type="EMBL" id="ORY44133.1"/>
    </source>
</evidence>
<feature type="region of interest" description="Disordered" evidence="1">
    <location>
        <begin position="1"/>
        <end position="73"/>
    </location>
</feature>
<gene>
    <name evidence="2" type="ORF">BCR33DRAFT_236040</name>
</gene>
<dbReference type="AlphaFoldDB" id="A0A1Y2CAR8"/>
<proteinExistence type="predicted"/>
<sequence length="128" mass="12845">MLSSKPSPTPKPAPKAAPAKSVPKPKPAAAVAAPLKPSTATAPPPRASTSAASSSSSSSSTSTSSIKQLHKSSRLATVASLQQKKQNLLTNTGLAIHSEDVGAVSVGELLEKSRRGSQWPGLGDVVVG</sequence>
<protein>
    <submittedName>
        <fullName evidence="2">Uncharacterized protein</fullName>
    </submittedName>
</protein>
<organism evidence="2 3">
    <name type="scientific">Rhizoclosmatium globosum</name>
    <dbReference type="NCBI Taxonomy" id="329046"/>
    <lineage>
        <taxon>Eukaryota</taxon>
        <taxon>Fungi</taxon>
        <taxon>Fungi incertae sedis</taxon>
        <taxon>Chytridiomycota</taxon>
        <taxon>Chytridiomycota incertae sedis</taxon>
        <taxon>Chytridiomycetes</taxon>
        <taxon>Chytridiales</taxon>
        <taxon>Chytriomycetaceae</taxon>
        <taxon>Rhizoclosmatium</taxon>
    </lineage>
</organism>
<evidence type="ECO:0000256" key="1">
    <source>
        <dbReference type="SAM" id="MobiDB-lite"/>
    </source>
</evidence>
<comment type="caution">
    <text evidence="2">The sequence shown here is derived from an EMBL/GenBank/DDBJ whole genome shotgun (WGS) entry which is preliminary data.</text>
</comment>
<accession>A0A1Y2CAR8</accession>
<reference evidence="2 3" key="1">
    <citation type="submission" date="2016-07" db="EMBL/GenBank/DDBJ databases">
        <title>Pervasive Adenine N6-methylation of Active Genes in Fungi.</title>
        <authorList>
            <consortium name="DOE Joint Genome Institute"/>
            <person name="Mondo S.J."/>
            <person name="Dannebaum R.O."/>
            <person name="Kuo R.C."/>
            <person name="Labutti K."/>
            <person name="Haridas S."/>
            <person name="Kuo A."/>
            <person name="Salamov A."/>
            <person name="Ahrendt S.R."/>
            <person name="Lipzen A."/>
            <person name="Sullivan W."/>
            <person name="Andreopoulos W.B."/>
            <person name="Clum A."/>
            <person name="Lindquist E."/>
            <person name="Daum C."/>
            <person name="Ramamoorthy G.K."/>
            <person name="Gryganskyi A."/>
            <person name="Culley D."/>
            <person name="Magnuson J.K."/>
            <person name="James T.Y."/>
            <person name="O'Malley M.A."/>
            <person name="Stajich J.E."/>
            <person name="Spatafora J.W."/>
            <person name="Visel A."/>
            <person name="Grigoriev I.V."/>
        </authorList>
    </citation>
    <scope>NUCLEOTIDE SEQUENCE [LARGE SCALE GENOMIC DNA]</scope>
    <source>
        <strain evidence="2 3">JEL800</strain>
    </source>
</reference>
<name>A0A1Y2CAR8_9FUNG</name>
<keyword evidence="3" id="KW-1185">Reference proteome</keyword>
<evidence type="ECO:0000313" key="3">
    <source>
        <dbReference type="Proteomes" id="UP000193642"/>
    </source>
</evidence>
<feature type="compositionally biased region" description="Low complexity" evidence="1">
    <location>
        <begin position="16"/>
        <end position="65"/>
    </location>
</feature>